<feature type="compositionally biased region" description="Polar residues" evidence="1">
    <location>
        <begin position="88"/>
        <end position="107"/>
    </location>
</feature>
<dbReference type="Pfam" id="PF12118">
    <property type="entry name" value="SprA-related"/>
    <property type="match status" value="1"/>
</dbReference>
<comment type="caution">
    <text evidence="2">The sequence shown here is derived from an EMBL/GenBank/DDBJ whole genome shotgun (WGS) entry which is preliminary data.</text>
</comment>
<dbReference type="RefSeq" id="WP_232592722.1">
    <property type="nucleotide sequence ID" value="NZ_BSPD01000021.1"/>
</dbReference>
<feature type="region of interest" description="Disordered" evidence="1">
    <location>
        <begin position="16"/>
        <end position="37"/>
    </location>
</feature>
<protein>
    <recommendedName>
        <fullName evidence="4">Catalase</fullName>
    </recommendedName>
</protein>
<gene>
    <name evidence="2" type="ORF">GCM10007877_07840</name>
</gene>
<dbReference type="Proteomes" id="UP001156870">
    <property type="component" value="Unassembled WGS sequence"/>
</dbReference>
<organism evidence="2 3">
    <name type="scientific">Marinibactrum halimedae</name>
    <dbReference type="NCBI Taxonomy" id="1444977"/>
    <lineage>
        <taxon>Bacteria</taxon>
        <taxon>Pseudomonadati</taxon>
        <taxon>Pseudomonadota</taxon>
        <taxon>Gammaproteobacteria</taxon>
        <taxon>Cellvibrionales</taxon>
        <taxon>Cellvibrionaceae</taxon>
        <taxon>Marinibactrum</taxon>
    </lineage>
</organism>
<dbReference type="EMBL" id="BSPD01000021">
    <property type="protein sequence ID" value="GLS25070.1"/>
    <property type="molecule type" value="Genomic_DNA"/>
</dbReference>
<feature type="compositionally biased region" description="Low complexity" evidence="1">
    <location>
        <begin position="263"/>
        <end position="278"/>
    </location>
</feature>
<keyword evidence="3" id="KW-1185">Reference proteome</keyword>
<evidence type="ECO:0000313" key="2">
    <source>
        <dbReference type="EMBL" id="GLS25070.1"/>
    </source>
</evidence>
<dbReference type="InterPro" id="IPR021973">
    <property type="entry name" value="SprA-related"/>
</dbReference>
<feature type="region of interest" description="Disordered" evidence="1">
    <location>
        <begin position="251"/>
        <end position="308"/>
    </location>
</feature>
<evidence type="ECO:0008006" key="4">
    <source>
        <dbReference type="Google" id="ProtNLM"/>
    </source>
</evidence>
<proteinExistence type="predicted"/>
<name>A0AA37WL78_9GAMM</name>
<evidence type="ECO:0000313" key="3">
    <source>
        <dbReference type="Proteomes" id="UP001156870"/>
    </source>
</evidence>
<accession>A0AA37WL78</accession>
<evidence type="ECO:0000256" key="1">
    <source>
        <dbReference type="SAM" id="MobiDB-lite"/>
    </source>
</evidence>
<reference evidence="2 3" key="1">
    <citation type="journal article" date="2014" name="Int. J. Syst. Evol. Microbiol.">
        <title>Complete genome sequence of Corynebacterium casei LMG S-19264T (=DSM 44701T), isolated from a smear-ripened cheese.</title>
        <authorList>
            <consortium name="US DOE Joint Genome Institute (JGI-PGF)"/>
            <person name="Walter F."/>
            <person name="Albersmeier A."/>
            <person name="Kalinowski J."/>
            <person name="Ruckert C."/>
        </authorList>
    </citation>
    <scope>NUCLEOTIDE SEQUENCE [LARGE SCALE GENOMIC DNA]</scope>
    <source>
        <strain evidence="2 3">NBRC 110095</strain>
    </source>
</reference>
<sequence length="357" mass="37941">MITNIPSNFANSVAAYSSAVSQPTGEASRDDTPTTFRPVEQLAETAATENRVFRQDLSALADQRQALNNFSQGGFSQANTFQGNVRNRSGQAELSSGGSGLRTSPDNSIDEIFGETPSEPALRQGQGVNGESEEGGNAIEGNGVNGASEPDDPFAEVGDNANAAAEETREQQELQEIRELQARDQEVRNHEAAHVAVGGQYAGSPTFEYERGPDGVNYAVAGEVPIDTSEVPSDPEATMRKADQIIRAALAPAEPSSQDRRVAAQATQMRAQAQQDLAAMEREEQAQAAESSELRREEAQARAEEGRALQNAARSATVENIGSIQDINQVVFDLNQRLTAIGVIDSNAPGSVIDAVV</sequence>
<feature type="region of interest" description="Disordered" evidence="1">
    <location>
        <begin position="88"/>
        <end position="173"/>
    </location>
</feature>
<feature type="compositionally biased region" description="Basic and acidic residues" evidence="1">
    <location>
        <begin position="292"/>
        <end position="307"/>
    </location>
</feature>
<dbReference type="AlphaFoldDB" id="A0AA37WL78"/>